<evidence type="ECO:0000256" key="5">
    <source>
        <dbReference type="ARBA" id="ARBA00023237"/>
    </source>
</evidence>
<dbReference type="SUPFAM" id="SSF48452">
    <property type="entry name" value="TPR-like"/>
    <property type="match status" value="1"/>
</dbReference>
<proteinExistence type="inferred from homology"/>
<evidence type="ECO:0000256" key="4">
    <source>
        <dbReference type="ARBA" id="ARBA00023136"/>
    </source>
</evidence>
<evidence type="ECO:0000259" key="8">
    <source>
        <dbReference type="Pfam" id="PF14322"/>
    </source>
</evidence>
<reference evidence="9 10" key="1">
    <citation type="submission" date="2018-08" db="EMBL/GenBank/DDBJ databases">
        <title>A genome reference for cultivated species of the human gut microbiota.</title>
        <authorList>
            <person name="Zou Y."/>
            <person name="Xue W."/>
            <person name="Luo G."/>
        </authorList>
    </citation>
    <scope>NUCLEOTIDE SEQUENCE [LARGE SCALE GENOMIC DNA]</scope>
    <source>
        <strain evidence="9 10">AF46-2NS</strain>
    </source>
</reference>
<dbReference type="AlphaFoldDB" id="A0A3R6JZQ1"/>
<keyword evidence="3 6" id="KW-0732">Signal</keyword>
<dbReference type="EMBL" id="QRNB01000034">
    <property type="protein sequence ID" value="RHK10331.1"/>
    <property type="molecule type" value="Genomic_DNA"/>
</dbReference>
<keyword evidence="4" id="KW-0472">Membrane</keyword>
<dbReference type="InterPro" id="IPR011990">
    <property type="entry name" value="TPR-like_helical_dom_sf"/>
</dbReference>
<dbReference type="PROSITE" id="PS51257">
    <property type="entry name" value="PROKAR_LIPOPROTEIN"/>
    <property type="match status" value="1"/>
</dbReference>
<dbReference type="Pfam" id="PF14322">
    <property type="entry name" value="SusD-like_3"/>
    <property type="match status" value="1"/>
</dbReference>
<dbReference type="Proteomes" id="UP000286211">
    <property type="component" value="Unassembled WGS sequence"/>
</dbReference>
<organism evidence="9 10">
    <name type="scientific">Segatella copri</name>
    <dbReference type="NCBI Taxonomy" id="165179"/>
    <lineage>
        <taxon>Bacteria</taxon>
        <taxon>Pseudomonadati</taxon>
        <taxon>Bacteroidota</taxon>
        <taxon>Bacteroidia</taxon>
        <taxon>Bacteroidales</taxon>
        <taxon>Prevotellaceae</taxon>
        <taxon>Segatella</taxon>
    </lineage>
</organism>
<gene>
    <name evidence="9" type="ORF">DW079_07785</name>
</gene>
<dbReference type="Pfam" id="PF07980">
    <property type="entry name" value="SusD_RagB"/>
    <property type="match status" value="1"/>
</dbReference>
<evidence type="ECO:0000313" key="10">
    <source>
        <dbReference type="Proteomes" id="UP000286211"/>
    </source>
</evidence>
<feature type="domain" description="RagB/SusD" evidence="7">
    <location>
        <begin position="479"/>
        <end position="638"/>
    </location>
</feature>
<sequence length="688" mass="77066">MNKNILKSSFALFAAALLASCSLDEYNPVAADTSAGLSTDFDKWYGMQSRCYEPIYGQMYTVSDFLSVAEAGTDLWLTSKNNDNTKELFYYEGLVPYAGKGWDKFFSQAYSALGYCCTTIDNGEKMEQTDAVKELYAEARFLRGYYHLMLTTYYGPITLVTQDVEKGVNLRPKRNTLTEIYNSVISDLEYAMNHLSITPYNNNRARASKKSAVGFLCRAYAQAAGQGLTAPDGTSYWQKAADLAADFVADTEAGGSKYGGYLYSDIADVWNQANNRTNKEALFVAAGVDAGVDTEVWNYSTPGSNKLFSYTYWDPSKLSDISMIKKDKQDYLYGRTNNSLYAPSKYLIDLYNPSWDKRWENSFQTAFGGFSMQQCAWIAYKKAIATINDGIITKYGLDPAVKGQKIYPFADCNGFQMGSTGGNQYTASIWPKGETSGDVNKLEKTKNPYVIEYDTDPESHGLAKDENRIFLYLSKDDMTQTDKKGRAYACVNINDLFDGKVYISSSTGNAWEQKYGSTNPAWQAFPSLIKFQWNYDGVFNGGNLQVKNGDVFIMRSSEIYMIAAEAYQKLGDGQKAAQYINKLRKRAARAGVEASTYELKTASEQDVLDEFARELCGEHQRWALLQRHGKLTKDYLQTSNPRAAEAIKACDKWRPMSQTFLQQIDNAEEYGDNGYGTTAKSGLDGYEQ</sequence>
<evidence type="ECO:0000256" key="2">
    <source>
        <dbReference type="ARBA" id="ARBA00006275"/>
    </source>
</evidence>
<comment type="subcellular location">
    <subcellularLocation>
        <location evidence="1">Cell outer membrane</location>
    </subcellularLocation>
</comment>
<dbReference type="InterPro" id="IPR033985">
    <property type="entry name" value="SusD-like_N"/>
</dbReference>
<accession>A0A3R6JZQ1</accession>
<comment type="caution">
    <text evidence="9">The sequence shown here is derived from an EMBL/GenBank/DDBJ whole genome shotgun (WGS) entry which is preliminary data.</text>
</comment>
<feature type="chain" id="PRO_5018736520" evidence="6">
    <location>
        <begin position="20"/>
        <end position="688"/>
    </location>
</feature>
<dbReference type="Gene3D" id="1.25.40.390">
    <property type="match status" value="2"/>
</dbReference>
<dbReference type="GO" id="GO:0009279">
    <property type="term" value="C:cell outer membrane"/>
    <property type="evidence" value="ECO:0007669"/>
    <property type="project" value="UniProtKB-SubCell"/>
</dbReference>
<evidence type="ECO:0000256" key="1">
    <source>
        <dbReference type="ARBA" id="ARBA00004442"/>
    </source>
</evidence>
<feature type="domain" description="SusD-like N-terminal" evidence="8">
    <location>
        <begin position="104"/>
        <end position="220"/>
    </location>
</feature>
<evidence type="ECO:0000256" key="3">
    <source>
        <dbReference type="ARBA" id="ARBA00022729"/>
    </source>
</evidence>
<evidence type="ECO:0000313" key="9">
    <source>
        <dbReference type="EMBL" id="RHK10331.1"/>
    </source>
</evidence>
<keyword evidence="5" id="KW-0998">Cell outer membrane</keyword>
<feature type="signal peptide" evidence="6">
    <location>
        <begin position="1"/>
        <end position="19"/>
    </location>
</feature>
<protein>
    <submittedName>
        <fullName evidence="9">RagB/SusD family nutrient uptake outer membrane protein</fullName>
    </submittedName>
</protein>
<evidence type="ECO:0000256" key="6">
    <source>
        <dbReference type="SAM" id="SignalP"/>
    </source>
</evidence>
<dbReference type="InterPro" id="IPR012944">
    <property type="entry name" value="SusD_RagB_dom"/>
</dbReference>
<name>A0A3R6JZQ1_9BACT</name>
<comment type="similarity">
    <text evidence="2">Belongs to the SusD family.</text>
</comment>
<evidence type="ECO:0000259" key="7">
    <source>
        <dbReference type="Pfam" id="PF07980"/>
    </source>
</evidence>